<accession>A0ABD4TJY9</accession>
<feature type="domain" description="Response regulatory" evidence="8">
    <location>
        <begin position="12"/>
        <end position="126"/>
    </location>
</feature>
<dbReference type="Pfam" id="PF08448">
    <property type="entry name" value="PAS_4"/>
    <property type="match status" value="1"/>
</dbReference>
<gene>
    <name evidence="11" type="ORF">FTO68_01460</name>
</gene>
<evidence type="ECO:0000313" key="11">
    <source>
        <dbReference type="EMBL" id="MCQ1537660.1"/>
    </source>
</evidence>
<dbReference type="AlphaFoldDB" id="A0ABD4TJY9"/>
<dbReference type="PROSITE" id="PS50110">
    <property type="entry name" value="RESPONSE_REGULATORY"/>
    <property type="match status" value="1"/>
</dbReference>
<dbReference type="Pfam" id="PF13426">
    <property type="entry name" value="PAS_9"/>
    <property type="match status" value="2"/>
</dbReference>
<evidence type="ECO:0000259" key="10">
    <source>
        <dbReference type="PROSITE" id="PS50113"/>
    </source>
</evidence>
<keyword evidence="12" id="KW-1185">Reference proteome</keyword>
<dbReference type="NCBIfam" id="TIGR00229">
    <property type="entry name" value="sensory_box"/>
    <property type="match status" value="2"/>
</dbReference>
<dbReference type="GO" id="GO:0004673">
    <property type="term" value="F:protein histidine kinase activity"/>
    <property type="evidence" value="ECO:0007669"/>
    <property type="project" value="UniProtKB-EC"/>
</dbReference>
<comment type="caution">
    <text evidence="11">The sequence shown here is derived from an EMBL/GenBank/DDBJ whole genome shotgun (WGS) entry which is preliminary data.</text>
</comment>
<evidence type="ECO:0000256" key="3">
    <source>
        <dbReference type="ARBA" id="ARBA00022553"/>
    </source>
</evidence>
<dbReference type="CDD" id="cd00130">
    <property type="entry name" value="PAS"/>
    <property type="match status" value="2"/>
</dbReference>
<evidence type="ECO:0000259" key="9">
    <source>
        <dbReference type="PROSITE" id="PS50112"/>
    </source>
</evidence>
<evidence type="ECO:0000256" key="4">
    <source>
        <dbReference type="ARBA" id="ARBA00022679"/>
    </source>
</evidence>
<dbReference type="Pfam" id="PF00072">
    <property type="entry name" value="Response_reg"/>
    <property type="match status" value="1"/>
</dbReference>
<feature type="domain" description="Histidine kinase" evidence="7">
    <location>
        <begin position="619"/>
        <end position="717"/>
    </location>
</feature>
<dbReference type="PROSITE" id="PS50109">
    <property type="entry name" value="HIS_KIN"/>
    <property type="match status" value="1"/>
</dbReference>
<dbReference type="SUPFAM" id="SSF52172">
    <property type="entry name" value="CheY-like"/>
    <property type="match status" value="1"/>
</dbReference>
<sequence>MLNMPADPNLISALYIEDDNALRQIYRKLIEEDGDIIVATARNEEVKELLETFHFDVIISEYQLTGNEGTGILRHLKQKEDKTPCIILSSHNDTDMIIQAYNQGAVDYIRKSENPASIAVIIKNRIRDAALKRRRERDVETNRRLLQATLDAIPDIIGIQTPDHKIVYYNQAGYSFLNMRPEEVKGRHCYELIGRARQCDICATEKALWSKKLERVEKYISELDAYLDCRSYPVLDDDSEVIFIIEQLTDITERKRAEEEIRALSTEYETVFNGTQDCIFLIRVTDDGEFRFIRNNLAHETATGLTTETLHEKTPEELLGKQAGSVISANYQRCLETNGPIIYEETLNLPAGEKTWETLLTPVIRDGRVTHIVGSSRDITNQKRIEMELRLSEERYRDFFDNANVMIQSVDEEGHFIFINKTWKEKMGYSDKEIENLSLFDIIHPDSLDHCQSTFQEVLSGKAVNGVQAAFLTKDRRPIQIEGNVNSFVYNGKRRTRGIFHDITERKIAEEAVRIANKKLQLLSSITRHDILNEVMVLLGNLDFAEETSNDTEVEKYLARAGEAGRTIQRHIEFTRLYENLGVSEPEWQELTALIPKSKGPVTITNNCTSLSLFGDSMLERVFSNLLDNTIRHGEHATAVTIDCRRSDDGLHLIWRDNGAGIEENLKETIFKRGFGKNTGFGLFLSREILAITGITMRETGTPGEGAQFEILIPKEAYNFN</sequence>
<keyword evidence="5" id="KW-0418">Kinase</keyword>
<dbReference type="InterPro" id="IPR036890">
    <property type="entry name" value="HATPase_C_sf"/>
</dbReference>
<dbReference type="InterPro" id="IPR035965">
    <property type="entry name" value="PAS-like_dom_sf"/>
</dbReference>
<dbReference type="PANTHER" id="PTHR43304:SF1">
    <property type="entry name" value="PAC DOMAIN-CONTAINING PROTEIN"/>
    <property type="match status" value="1"/>
</dbReference>
<feature type="domain" description="PAS" evidence="9">
    <location>
        <begin position="392"/>
        <end position="462"/>
    </location>
</feature>
<evidence type="ECO:0000259" key="8">
    <source>
        <dbReference type="PROSITE" id="PS50110"/>
    </source>
</evidence>
<dbReference type="SUPFAM" id="SSF55874">
    <property type="entry name" value="ATPase domain of HSP90 chaperone/DNA topoisomerase II/histidine kinase"/>
    <property type="match status" value="1"/>
</dbReference>
<dbReference type="PROSITE" id="PS50112">
    <property type="entry name" value="PAS"/>
    <property type="match status" value="2"/>
</dbReference>
<dbReference type="Pfam" id="PF02518">
    <property type="entry name" value="HATPase_c"/>
    <property type="match status" value="1"/>
</dbReference>
<dbReference type="InterPro" id="IPR013656">
    <property type="entry name" value="PAS_4"/>
</dbReference>
<feature type="domain" description="PAS" evidence="9">
    <location>
        <begin position="142"/>
        <end position="193"/>
    </location>
</feature>
<dbReference type="InterPro" id="IPR003594">
    <property type="entry name" value="HATPase_dom"/>
</dbReference>
<evidence type="ECO:0000256" key="2">
    <source>
        <dbReference type="ARBA" id="ARBA00012438"/>
    </source>
</evidence>
<dbReference type="PANTHER" id="PTHR43304">
    <property type="entry name" value="PHYTOCHROME-LIKE PROTEIN CPH1"/>
    <property type="match status" value="1"/>
</dbReference>
<organism evidence="11 12">
    <name type="scientific">Methanocalculus taiwanensis</name>
    <dbReference type="NCBI Taxonomy" id="106207"/>
    <lineage>
        <taxon>Archaea</taxon>
        <taxon>Methanobacteriati</taxon>
        <taxon>Methanobacteriota</taxon>
        <taxon>Stenosarchaea group</taxon>
        <taxon>Methanomicrobia</taxon>
        <taxon>Methanomicrobiales</taxon>
        <taxon>Methanocalculaceae</taxon>
        <taxon>Methanocalculus</taxon>
    </lineage>
</organism>
<dbReference type="InterPro" id="IPR000700">
    <property type="entry name" value="PAS-assoc_C"/>
</dbReference>
<dbReference type="InterPro" id="IPR052162">
    <property type="entry name" value="Sensor_kinase/Photoreceptor"/>
</dbReference>
<dbReference type="EMBL" id="VOTZ01000002">
    <property type="protein sequence ID" value="MCQ1537660.1"/>
    <property type="molecule type" value="Genomic_DNA"/>
</dbReference>
<evidence type="ECO:0000256" key="5">
    <source>
        <dbReference type="ARBA" id="ARBA00022777"/>
    </source>
</evidence>
<evidence type="ECO:0000259" key="7">
    <source>
        <dbReference type="PROSITE" id="PS50109"/>
    </source>
</evidence>
<name>A0ABD4TJY9_9EURY</name>
<dbReference type="Proteomes" id="UP001524383">
    <property type="component" value="Unassembled WGS sequence"/>
</dbReference>
<comment type="caution">
    <text evidence="6">Lacks conserved residue(s) required for the propagation of feature annotation.</text>
</comment>
<dbReference type="InterPro" id="IPR005467">
    <property type="entry name" value="His_kinase_dom"/>
</dbReference>
<dbReference type="InterPro" id="IPR011006">
    <property type="entry name" value="CheY-like_superfamily"/>
</dbReference>
<comment type="catalytic activity">
    <reaction evidence="1">
        <text>ATP + protein L-histidine = ADP + protein N-phospho-L-histidine.</text>
        <dbReference type="EC" id="2.7.13.3"/>
    </reaction>
</comment>
<dbReference type="PROSITE" id="PS50113">
    <property type="entry name" value="PAC"/>
    <property type="match status" value="1"/>
</dbReference>
<dbReference type="SMART" id="SM00387">
    <property type="entry name" value="HATPase_c"/>
    <property type="match status" value="1"/>
</dbReference>
<evidence type="ECO:0000313" key="12">
    <source>
        <dbReference type="Proteomes" id="UP001524383"/>
    </source>
</evidence>
<dbReference type="Gene3D" id="3.40.50.2300">
    <property type="match status" value="1"/>
</dbReference>
<dbReference type="Gene3D" id="3.30.450.20">
    <property type="entry name" value="PAS domain"/>
    <property type="match status" value="3"/>
</dbReference>
<keyword evidence="4" id="KW-0808">Transferase</keyword>
<evidence type="ECO:0000256" key="6">
    <source>
        <dbReference type="PROSITE-ProRule" id="PRU00169"/>
    </source>
</evidence>
<evidence type="ECO:0000256" key="1">
    <source>
        <dbReference type="ARBA" id="ARBA00000085"/>
    </source>
</evidence>
<dbReference type="InterPro" id="IPR001789">
    <property type="entry name" value="Sig_transdc_resp-reg_receiver"/>
</dbReference>
<reference evidence="11 12" key="1">
    <citation type="submission" date="2019-08" db="EMBL/GenBank/DDBJ databases">
        <authorList>
            <person name="Chen S.-C."/>
            <person name="Lai M.-C."/>
            <person name="You Y.-T."/>
        </authorList>
    </citation>
    <scope>NUCLEOTIDE SEQUENCE [LARGE SCALE GENOMIC DNA]</scope>
    <source>
        <strain evidence="11 12">P2F9704a</strain>
    </source>
</reference>
<proteinExistence type="predicted"/>
<dbReference type="InterPro" id="IPR000014">
    <property type="entry name" value="PAS"/>
</dbReference>
<dbReference type="SMART" id="SM00091">
    <property type="entry name" value="PAS"/>
    <property type="match status" value="2"/>
</dbReference>
<feature type="domain" description="PAC" evidence="10">
    <location>
        <begin position="209"/>
        <end position="263"/>
    </location>
</feature>
<dbReference type="Gene3D" id="3.30.565.10">
    <property type="entry name" value="Histidine kinase-like ATPase, C-terminal domain"/>
    <property type="match status" value="1"/>
</dbReference>
<dbReference type="SMART" id="SM00448">
    <property type="entry name" value="REC"/>
    <property type="match status" value="1"/>
</dbReference>
<dbReference type="CDD" id="cd00156">
    <property type="entry name" value="REC"/>
    <property type="match status" value="1"/>
</dbReference>
<dbReference type="EC" id="2.7.13.3" evidence="2"/>
<protein>
    <recommendedName>
        <fullName evidence="2">histidine kinase</fullName>
        <ecNumber evidence="2">2.7.13.3</ecNumber>
    </recommendedName>
</protein>
<dbReference type="SUPFAM" id="SSF55785">
    <property type="entry name" value="PYP-like sensor domain (PAS domain)"/>
    <property type="match status" value="3"/>
</dbReference>
<keyword evidence="3" id="KW-0597">Phosphoprotein</keyword>